<dbReference type="SUPFAM" id="SSF48097">
    <property type="entry name" value="Regulator of G-protein signaling, RGS"/>
    <property type="match status" value="1"/>
</dbReference>
<dbReference type="KEGG" id="tdl:TDEL_0H00570"/>
<dbReference type="InterPro" id="IPR016137">
    <property type="entry name" value="RGS"/>
</dbReference>
<dbReference type="GO" id="GO:0071444">
    <property type="term" value="P:cellular response to pheromone"/>
    <property type="evidence" value="ECO:0007669"/>
    <property type="project" value="EnsemblFungi"/>
</dbReference>
<name>G8ZZ72_TORDE</name>
<dbReference type="Proteomes" id="UP000005627">
    <property type="component" value="Chromosome 8"/>
</dbReference>
<evidence type="ECO:0000259" key="2">
    <source>
        <dbReference type="PROSITE" id="PS50186"/>
    </source>
</evidence>
<dbReference type="PANTHER" id="PTHR10845:SF192">
    <property type="entry name" value="DOUBLE HIT, ISOFORM B"/>
    <property type="match status" value="1"/>
</dbReference>
<evidence type="ECO:0008006" key="5">
    <source>
        <dbReference type="Google" id="ProtNLM"/>
    </source>
</evidence>
<dbReference type="Gene3D" id="1.10.167.10">
    <property type="entry name" value="Regulator of G-protein Signalling 4, domain 2"/>
    <property type="match status" value="1"/>
</dbReference>
<feature type="domain" description="RGS" evidence="1">
    <location>
        <begin position="440"/>
        <end position="696"/>
    </location>
</feature>
<dbReference type="FunCoup" id="G8ZZ72">
    <property type="interactions" value="187"/>
</dbReference>
<dbReference type="SMART" id="SM00315">
    <property type="entry name" value="RGS"/>
    <property type="match status" value="1"/>
</dbReference>
<evidence type="ECO:0000313" key="4">
    <source>
        <dbReference type="Proteomes" id="UP000005627"/>
    </source>
</evidence>
<reference evidence="3 4" key="1">
    <citation type="journal article" date="2011" name="Proc. Natl. Acad. Sci. U.S.A.">
        <title>Evolutionary erosion of yeast sex chromosomes by mating-type switching accidents.</title>
        <authorList>
            <person name="Gordon J.L."/>
            <person name="Armisen D."/>
            <person name="Proux-Wera E."/>
            <person name="Oheigeartaigh S.S."/>
            <person name="Byrne K.P."/>
            <person name="Wolfe K.H."/>
        </authorList>
    </citation>
    <scope>NUCLEOTIDE SEQUENCE [LARGE SCALE GENOMIC DNA]</scope>
    <source>
        <strain evidence="4">ATCC 10662 / CBS 1146 / NBRC 0425 / NCYC 2629 / NRRL Y-866</strain>
    </source>
</reference>
<dbReference type="GO" id="GO:0005096">
    <property type="term" value="F:GTPase activator activity"/>
    <property type="evidence" value="ECO:0007669"/>
    <property type="project" value="EnsemblFungi"/>
</dbReference>
<dbReference type="OrthoDB" id="196547at2759"/>
<dbReference type="GO" id="GO:0000747">
    <property type="term" value="P:conjugation with cellular fusion"/>
    <property type="evidence" value="ECO:0007669"/>
    <property type="project" value="EnsemblFungi"/>
</dbReference>
<protein>
    <recommendedName>
        <fullName evidence="5">Protein SST2</fullName>
    </recommendedName>
</protein>
<dbReference type="InterPro" id="IPR044926">
    <property type="entry name" value="RGS_subdomain_2"/>
</dbReference>
<organism evidence="3 4">
    <name type="scientific">Torulaspora delbrueckii</name>
    <name type="common">Yeast</name>
    <name type="synonym">Candida colliculosa</name>
    <dbReference type="NCBI Taxonomy" id="4950"/>
    <lineage>
        <taxon>Eukaryota</taxon>
        <taxon>Fungi</taxon>
        <taxon>Dikarya</taxon>
        <taxon>Ascomycota</taxon>
        <taxon>Saccharomycotina</taxon>
        <taxon>Saccharomycetes</taxon>
        <taxon>Saccharomycetales</taxon>
        <taxon>Saccharomycetaceae</taxon>
        <taxon>Torulaspora</taxon>
    </lineage>
</organism>
<dbReference type="AlphaFoldDB" id="G8ZZ72"/>
<gene>
    <name evidence="3" type="primary">TDEL0H00570</name>
    <name evidence="3" type="ORF">TDEL_0H00570</name>
</gene>
<dbReference type="InParanoid" id="G8ZZ72"/>
<dbReference type="GeneID" id="11500922"/>
<dbReference type="Pfam" id="PF00615">
    <property type="entry name" value="RGS"/>
    <property type="match status" value="1"/>
</dbReference>
<dbReference type="HOGENOM" id="CLU_024143_0_0_1"/>
<feature type="domain" description="DEP" evidence="2">
    <location>
        <begin position="285"/>
        <end position="369"/>
    </location>
</feature>
<dbReference type="InterPro" id="IPR036390">
    <property type="entry name" value="WH_DNA-bd_sf"/>
</dbReference>
<dbReference type="RefSeq" id="XP_003683127.1">
    <property type="nucleotide sequence ID" value="XM_003683079.1"/>
</dbReference>
<dbReference type="GO" id="GO:0005886">
    <property type="term" value="C:plasma membrane"/>
    <property type="evidence" value="ECO:0007669"/>
    <property type="project" value="EnsemblFungi"/>
</dbReference>
<dbReference type="Pfam" id="PF25889">
    <property type="entry name" value="WHD_Fungal_DR"/>
    <property type="match status" value="1"/>
</dbReference>
<dbReference type="PANTHER" id="PTHR10845">
    <property type="entry name" value="REGULATOR OF G PROTEIN SIGNALING"/>
    <property type="match status" value="1"/>
</dbReference>
<dbReference type="InterPro" id="IPR036305">
    <property type="entry name" value="RGS_sf"/>
</dbReference>
<dbReference type="InterPro" id="IPR058855">
    <property type="entry name" value="RGS1/SST2-like_Fungal-DR"/>
</dbReference>
<proteinExistence type="predicted"/>
<evidence type="ECO:0000313" key="3">
    <source>
        <dbReference type="EMBL" id="CCE93916.1"/>
    </source>
</evidence>
<dbReference type="EMBL" id="HE616749">
    <property type="protein sequence ID" value="CCE93916.1"/>
    <property type="molecule type" value="Genomic_DNA"/>
</dbReference>
<dbReference type="STRING" id="1076872.G8ZZ72"/>
<keyword evidence="4" id="KW-1185">Reference proteome</keyword>
<evidence type="ECO:0000259" key="1">
    <source>
        <dbReference type="PROSITE" id="PS50132"/>
    </source>
</evidence>
<dbReference type="PROSITE" id="PS50186">
    <property type="entry name" value="DEP"/>
    <property type="match status" value="1"/>
</dbReference>
<dbReference type="SMART" id="SM00049">
    <property type="entry name" value="DEP"/>
    <property type="match status" value="1"/>
</dbReference>
<sequence length="702" mass="80416">MTDIIPCTTLHELASKTFSRTPNGVIFTDDIKMIYSTFLICLKLKEESPELKRWYSPFGKSHHAFSFSMEEGVERMGNLKLSVDMTTTSIEICYNIQPELAYHLIRTFMEAKLLHTPADRTRSMPKNKSILQPTPKGVGILQKYVRRIGLKSLPPILLSDFNSMEIFTFERSPVTDSIIYSNRLICILLNKMMGSGPNVWSPEKSPDKIPSLSKLLEYNSDIFSFETVDYKAFGGFERELEGHQHTSWFDQLSTERLHDENRTSPLAHRFFTNPDSDSHVQYYSTDCGLRISKSKIFGSPKVLFDYCFTTKAIWQWVMDCTDIMYPKEAVSAAALFLKAGLVVPILFPPSENLNRKFCISRTSYYTLSRRAWDVVQWNTEKGIRRSICNFSNLLSDDPNKHNSDATSINYKGEMVMTERPGSSLSDSDRTTVQIRSQVKDIDEILRDPGMKYLFRQHLENEFCAENLDAFVDIRKFLKKMSLLKNLIESKHASDFKTKKTRPRCSDSNIQAAIESALVRQANECLELGYHIYSSYIVVNAPYQLNIDHNLRESINRVMLHASTPSAIESKLGNELLKTCSSIELSATSAQLSNSLSICRYSYLNQSEMNFQSGVHTPKVVKSTTSIQANEEKKRRSTLALKAKNLLTMKENKLQKTFKILKTLYPLLENVNQDLHRLMRKDSLQKFVTSDLYQDAVTFLEVS</sequence>
<dbReference type="GO" id="GO:0035556">
    <property type="term" value="P:intracellular signal transduction"/>
    <property type="evidence" value="ECO:0007669"/>
    <property type="project" value="InterPro"/>
</dbReference>
<dbReference type="CDD" id="cd04450">
    <property type="entry name" value="DEP_RGS7-like"/>
    <property type="match status" value="1"/>
</dbReference>
<dbReference type="eggNOG" id="KOG3589">
    <property type="taxonomic scope" value="Eukaryota"/>
</dbReference>
<dbReference type="PROSITE" id="PS50132">
    <property type="entry name" value="RGS"/>
    <property type="match status" value="1"/>
</dbReference>
<accession>G8ZZ72</accession>
<dbReference type="InterPro" id="IPR000591">
    <property type="entry name" value="DEP_dom"/>
</dbReference>
<dbReference type="SUPFAM" id="SSF46785">
    <property type="entry name" value="Winged helix' DNA-binding domain"/>
    <property type="match status" value="1"/>
</dbReference>